<dbReference type="InterPro" id="IPR002182">
    <property type="entry name" value="NB-ARC"/>
</dbReference>
<dbReference type="InterPro" id="IPR058922">
    <property type="entry name" value="WHD_DRP"/>
</dbReference>
<keyword evidence="3" id="KW-0547">Nucleotide-binding</keyword>
<dbReference type="RefSeq" id="XP_015886081.3">
    <property type="nucleotide sequence ID" value="XM_016030595.4"/>
</dbReference>
<evidence type="ECO:0000259" key="8">
    <source>
        <dbReference type="Pfam" id="PF18052"/>
    </source>
</evidence>
<dbReference type="InterPro" id="IPR036388">
    <property type="entry name" value="WH-like_DNA-bd_sf"/>
</dbReference>
<keyword evidence="2" id="KW-0677">Repeat</keyword>
<dbReference type="Gene3D" id="3.80.10.10">
    <property type="entry name" value="Ribonuclease Inhibitor"/>
    <property type="match status" value="2"/>
</dbReference>
<evidence type="ECO:0000256" key="4">
    <source>
        <dbReference type="ARBA" id="ARBA00022821"/>
    </source>
</evidence>
<dbReference type="InterPro" id="IPR032675">
    <property type="entry name" value="LRR_dom_sf"/>
</dbReference>
<protein>
    <submittedName>
        <fullName evidence="13">Disease resistance RPP13-like protein 1</fullName>
    </submittedName>
</protein>
<dbReference type="Gene3D" id="3.40.50.300">
    <property type="entry name" value="P-loop containing nucleotide triphosphate hydrolases"/>
    <property type="match status" value="1"/>
</dbReference>
<dbReference type="InterPro" id="IPR003591">
    <property type="entry name" value="Leu-rich_rpt_typical-subtyp"/>
</dbReference>
<name>A0A6P3ZWF3_ZIZJJ</name>
<dbReference type="InterPro" id="IPR056789">
    <property type="entry name" value="LRR_R13L1-DRL21"/>
</dbReference>
<dbReference type="InterPro" id="IPR042197">
    <property type="entry name" value="Apaf_helical"/>
</dbReference>
<dbReference type="KEGG" id="zju:107421366"/>
<dbReference type="InterPro" id="IPR055414">
    <property type="entry name" value="LRR_R13L4/SHOC2-like"/>
</dbReference>
<evidence type="ECO:0000313" key="13">
    <source>
        <dbReference type="RefSeq" id="XP_015886081.3"/>
    </source>
</evidence>
<evidence type="ECO:0000259" key="11">
    <source>
        <dbReference type="Pfam" id="PF25019"/>
    </source>
</evidence>
<feature type="domain" description="Disease resistance N-terminal" evidence="8">
    <location>
        <begin position="11"/>
        <end position="104"/>
    </location>
</feature>
<dbReference type="Gene3D" id="1.10.8.430">
    <property type="entry name" value="Helical domain of apoptotic protease-activating factors"/>
    <property type="match status" value="1"/>
</dbReference>
<dbReference type="AlphaFoldDB" id="A0A6P3ZWF3"/>
<reference evidence="13" key="1">
    <citation type="submission" date="2025-08" db="UniProtKB">
        <authorList>
            <consortium name="RefSeq"/>
        </authorList>
    </citation>
    <scope>IDENTIFICATION</scope>
    <source>
        <tissue evidence="13">Seedling</tissue>
    </source>
</reference>
<accession>A0A6P3ZWF3</accession>
<dbReference type="GO" id="GO:0051707">
    <property type="term" value="P:response to other organism"/>
    <property type="evidence" value="ECO:0007669"/>
    <property type="project" value="UniProtKB-ARBA"/>
</dbReference>
<dbReference type="PRINTS" id="PR00364">
    <property type="entry name" value="DISEASERSIST"/>
</dbReference>
<dbReference type="GO" id="GO:0006952">
    <property type="term" value="P:defense response"/>
    <property type="evidence" value="ECO:0007669"/>
    <property type="project" value="UniProtKB-KW"/>
</dbReference>
<dbReference type="InParanoid" id="A0A6P3ZWF3"/>
<dbReference type="Pfam" id="PF25019">
    <property type="entry name" value="LRR_R13L1-DRL21"/>
    <property type="match status" value="1"/>
</dbReference>
<evidence type="ECO:0000259" key="7">
    <source>
        <dbReference type="Pfam" id="PF00931"/>
    </source>
</evidence>
<evidence type="ECO:0000256" key="2">
    <source>
        <dbReference type="ARBA" id="ARBA00022737"/>
    </source>
</evidence>
<dbReference type="FunCoup" id="A0A6P3ZWF3">
    <property type="interactions" value="446"/>
</dbReference>
<evidence type="ECO:0000256" key="1">
    <source>
        <dbReference type="ARBA" id="ARBA00022614"/>
    </source>
</evidence>
<proteinExistence type="predicted"/>
<keyword evidence="12" id="KW-1185">Reference proteome</keyword>
<dbReference type="Pfam" id="PF00931">
    <property type="entry name" value="NB-ARC"/>
    <property type="match status" value="1"/>
</dbReference>
<organism evidence="12 13">
    <name type="scientific">Ziziphus jujuba</name>
    <name type="common">Chinese jujube</name>
    <name type="synonym">Ziziphus sativa</name>
    <dbReference type="NCBI Taxonomy" id="326968"/>
    <lineage>
        <taxon>Eukaryota</taxon>
        <taxon>Viridiplantae</taxon>
        <taxon>Streptophyta</taxon>
        <taxon>Embryophyta</taxon>
        <taxon>Tracheophyta</taxon>
        <taxon>Spermatophyta</taxon>
        <taxon>Magnoliopsida</taxon>
        <taxon>eudicotyledons</taxon>
        <taxon>Gunneridae</taxon>
        <taxon>Pentapetalae</taxon>
        <taxon>rosids</taxon>
        <taxon>fabids</taxon>
        <taxon>Rosales</taxon>
        <taxon>Rhamnaceae</taxon>
        <taxon>Paliureae</taxon>
        <taxon>Ziziphus</taxon>
    </lineage>
</organism>
<keyword evidence="5" id="KW-0067">ATP-binding</keyword>
<dbReference type="GO" id="GO:0005524">
    <property type="term" value="F:ATP binding"/>
    <property type="evidence" value="ECO:0007669"/>
    <property type="project" value="UniProtKB-KW"/>
</dbReference>
<feature type="coiled-coil region" evidence="6">
    <location>
        <begin position="41"/>
        <end position="95"/>
    </location>
</feature>
<dbReference type="Proteomes" id="UP001652623">
    <property type="component" value="Chromosome 5"/>
</dbReference>
<feature type="domain" description="NB-ARC" evidence="7">
    <location>
        <begin position="189"/>
        <end position="347"/>
    </location>
</feature>
<dbReference type="Pfam" id="PF23559">
    <property type="entry name" value="WHD_DRP"/>
    <property type="match status" value="1"/>
</dbReference>
<keyword evidence="1" id="KW-0433">Leucine-rich repeat</keyword>
<feature type="domain" description="R13L1/DRL21-like LRR repeat region" evidence="11">
    <location>
        <begin position="737"/>
        <end position="860"/>
    </location>
</feature>
<dbReference type="Gene3D" id="1.20.5.4130">
    <property type="match status" value="1"/>
</dbReference>
<feature type="domain" description="Disease resistance protein winged helix" evidence="9">
    <location>
        <begin position="432"/>
        <end position="497"/>
    </location>
</feature>
<dbReference type="SUPFAM" id="SSF52540">
    <property type="entry name" value="P-loop containing nucleoside triphosphate hydrolases"/>
    <property type="match status" value="1"/>
</dbReference>
<dbReference type="SMART" id="SM00369">
    <property type="entry name" value="LRR_TYP"/>
    <property type="match status" value="3"/>
</dbReference>
<dbReference type="GO" id="GO:0043531">
    <property type="term" value="F:ADP binding"/>
    <property type="evidence" value="ECO:0007669"/>
    <property type="project" value="InterPro"/>
</dbReference>
<dbReference type="InterPro" id="IPR027417">
    <property type="entry name" value="P-loop_NTPase"/>
</dbReference>
<evidence type="ECO:0000256" key="5">
    <source>
        <dbReference type="ARBA" id="ARBA00022840"/>
    </source>
</evidence>
<dbReference type="PANTHER" id="PTHR36766:SF40">
    <property type="entry name" value="DISEASE RESISTANCE PROTEIN RGA3"/>
    <property type="match status" value="1"/>
</dbReference>
<sequence length="1162" mass="131988">MAAELVGGAFLSASLQVLFEKMASGNVHEFIRRKKLDDGLLKKLKIKLLSANSVLNDAEEKQIKNRAVREWLAELKEAINDAEDLVDEIDSEALRCKIDSESGSSSHQVLNFISTSFTAFNKNAVESKIEEILDRLEFILQQKDFLGLKVGVQNTTSRRTPATSLVEESGVYGRDDDKEVILYLLLSEEFDSNKISVIPIVGMGGIGKSTLAQLIYNDDEVQKHFEIQAWASVSDDFDVFRITKVIFESITCQTCDITDLNRLQEKLKQELRGKKFLFVLDDIWNENYIEWDVLKSPFEFGEHGSKIMVTTRSEKIANMMQTVLSYKLQVMSEDDCWLLFAKHAFGNAEPGAHPELEEIGRRIVRKCKGLPLAVKALGGLLRSEQNPKDWERVLKNDIWESTGKELNILPALWLSYYYLPTHLKRCFAYCSIFPKGYNFLKHNLILLWMGENLLEHHKSKTAEEVGEEYFKDLLSRSLFHGTQRSFYTMHDLVNDLAKFVSGESCLRLNDSFSDVQNKSSRHLSCLRYNLHDIENLEDICNIKVLRTLILDEWNEEINGKHLIHPDQLQSMQHLRVLSPPKELFLNEGPLVMKFLNSIGSLKLLRYLDFSFTKIEEVPDAICTLYNLQILLLRSCDELTRLPNSIGNLKSLRYLDLSYTKVEVLPDTICNLHNLHSLLLQGCCDLICLPTNMARLSNLRRLNIELTNLREMPPQMSNLECLQTLSAFVVGKNCGSNIKELGKLKDLQGYLDIRGLENVTNVDDAFVANLKSKKGITQMLLEWTGDVDDSQKAREVLGRLEPQKNLKKLSIERYGGTSFPDWVGHHSFSRMKVVKLSYCNNCYQLPPLGQLPSLKELEIAGFSMVERIGEEFYFNGSSSVIKPFKSLEILKFSRMPQWKEWLLIEGSEENGIFSHLKELKFSNCSKLNEACLPHYLPSLTSLEISANHQLVASISSCHYPSLGILKIEDCPEIKSFPGGSLPPSIHTMAIKSFKNLFTLLAEGWPSNLQSLEISSCLKLFAKPMQWNLQMLTSLTSLLICGVDEKLDSFPEEGQLPSTLTSLELFVFTKLNSLNGKAFRHLSCLEHLKISFCQELQCLPEEGLPASLSHLEICCCPLLSRSCQGKDWHKIAHIPHVCTDHPNSDPGIDMSTFCENIQVVHFSL</sequence>
<dbReference type="Pfam" id="PF18052">
    <property type="entry name" value="Rx_N"/>
    <property type="match status" value="1"/>
</dbReference>
<evidence type="ECO:0000259" key="10">
    <source>
        <dbReference type="Pfam" id="PF23598"/>
    </source>
</evidence>
<dbReference type="GeneID" id="107421366"/>
<gene>
    <name evidence="13" type="primary">LOC107421366</name>
</gene>
<dbReference type="PANTHER" id="PTHR36766">
    <property type="entry name" value="PLANT BROAD-SPECTRUM MILDEW RESISTANCE PROTEIN RPW8"/>
    <property type="match status" value="1"/>
</dbReference>
<dbReference type="InterPro" id="IPR041118">
    <property type="entry name" value="Rx_N"/>
</dbReference>
<evidence type="ECO:0000259" key="9">
    <source>
        <dbReference type="Pfam" id="PF23559"/>
    </source>
</evidence>
<keyword evidence="4" id="KW-0611">Plant defense</keyword>
<dbReference type="SUPFAM" id="SSF52058">
    <property type="entry name" value="L domain-like"/>
    <property type="match status" value="2"/>
</dbReference>
<evidence type="ECO:0000256" key="6">
    <source>
        <dbReference type="SAM" id="Coils"/>
    </source>
</evidence>
<evidence type="ECO:0000256" key="3">
    <source>
        <dbReference type="ARBA" id="ARBA00022741"/>
    </source>
</evidence>
<keyword evidence="6" id="KW-0175">Coiled coil</keyword>
<dbReference type="Pfam" id="PF23598">
    <property type="entry name" value="LRR_14"/>
    <property type="match status" value="1"/>
</dbReference>
<evidence type="ECO:0000313" key="12">
    <source>
        <dbReference type="Proteomes" id="UP001652623"/>
    </source>
</evidence>
<dbReference type="Gene3D" id="1.10.10.10">
    <property type="entry name" value="Winged helix-like DNA-binding domain superfamily/Winged helix DNA-binding domain"/>
    <property type="match status" value="1"/>
</dbReference>
<feature type="domain" description="Disease resistance R13L4/SHOC-2-like LRR" evidence="10">
    <location>
        <begin position="532"/>
        <end position="652"/>
    </location>
</feature>